<dbReference type="GO" id="GO:0016024">
    <property type="term" value="P:CDP-diacylglycerol biosynthetic process"/>
    <property type="evidence" value="ECO:0007669"/>
    <property type="project" value="TreeGrafter"/>
</dbReference>
<proteinExistence type="predicted"/>
<accession>A0A381Q273</accession>
<evidence type="ECO:0000256" key="10">
    <source>
        <dbReference type="ARBA" id="ARBA00023209"/>
    </source>
</evidence>
<dbReference type="PANTHER" id="PTHR46382:SF1">
    <property type="entry name" value="PHOSPHATIDATE CYTIDYLYLTRANSFERASE"/>
    <property type="match status" value="1"/>
</dbReference>
<dbReference type="EMBL" id="UINC01001165">
    <property type="protein sequence ID" value="SUZ73018.1"/>
    <property type="molecule type" value="Genomic_DNA"/>
</dbReference>
<keyword evidence="11" id="KW-1208">Phospholipid metabolism</keyword>
<keyword evidence="9 12" id="KW-0472">Membrane</keyword>
<keyword evidence="2" id="KW-1003">Cell membrane</keyword>
<evidence type="ECO:0000313" key="13">
    <source>
        <dbReference type="EMBL" id="SUZ73018.1"/>
    </source>
</evidence>
<feature type="transmembrane region" description="Helical" evidence="12">
    <location>
        <begin position="54"/>
        <end position="72"/>
    </location>
</feature>
<evidence type="ECO:0000256" key="3">
    <source>
        <dbReference type="ARBA" id="ARBA00022516"/>
    </source>
</evidence>
<evidence type="ECO:0000256" key="7">
    <source>
        <dbReference type="ARBA" id="ARBA00022989"/>
    </source>
</evidence>
<keyword evidence="4" id="KW-0808">Transferase</keyword>
<dbReference type="Pfam" id="PF01148">
    <property type="entry name" value="CTP_transf_1"/>
    <property type="match status" value="1"/>
</dbReference>
<keyword evidence="6" id="KW-0548">Nucleotidyltransferase</keyword>
<evidence type="ECO:0008006" key="14">
    <source>
        <dbReference type="Google" id="ProtNLM"/>
    </source>
</evidence>
<evidence type="ECO:0000256" key="8">
    <source>
        <dbReference type="ARBA" id="ARBA00023098"/>
    </source>
</evidence>
<keyword evidence="8" id="KW-0443">Lipid metabolism</keyword>
<evidence type="ECO:0000256" key="5">
    <source>
        <dbReference type="ARBA" id="ARBA00022692"/>
    </source>
</evidence>
<keyword evidence="5 12" id="KW-0812">Transmembrane</keyword>
<evidence type="ECO:0000256" key="9">
    <source>
        <dbReference type="ARBA" id="ARBA00023136"/>
    </source>
</evidence>
<dbReference type="GO" id="GO:0005886">
    <property type="term" value="C:plasma membrane"/>
    <property type="evidence" value="ECO:0007669"/>
    <property type="project" value="UniProtKB-SubCell"/>
</dbReference>
<keyword evidence="3" id="KW-0444">Lipid biosynthesis</keyword>
<evidence type="ECO:0000256" key="2">
    <source>
        <dbReference type="ARBA" id="ARBA00022475"/>
    </source>
</evidence>
<keyword evidence="7 12" id="KW-1133">Transmembrane helix</keyword>
<feature type="transmembrane region" description="Helical" evidence="12">
    <location>
        <begin position="78"/>
        <end position="101"/>
    </location>
</feature>
<reference evidence="13" key="1">
    <citation type="submission" date="2018-05" db="EMBL/GenBank/DDBJ databases">
        <authorList>
            <person name="Lanie J.A."/>
            <person name="Ng W.-L."/>
            <person name="Kazmierczak K.M."/>
            <person name="Andrzejewski T.M."/>
            <person name="Davidsen T.M."/>
            <person name="Wayne K.J."/>
            <person name="Tettelin H."/>
            <person name="Glass J.I."/>
            <person name="Rusch D."/>
            <person name="Podicherti R."/>
            <person name="Tsui H.-C.T."/>
            <person name="Winkler M.E."/>
        </authorList>
    </citation>
    <scope>NUCLEOTIDE SEQUENCE</scope>
</reference>
<feature type="transmembrane region" description="Helical" evidence="12">
    <location>
        <begin position="113"/>
        <end position="134"/>
    </location>
</feature>
<dbReference type="AlphaFoldDB" id="A0A381Q273"/>
<comment type="subcellular location">
    <subcellularLocation>
        <location evidence="1">Cell membrane</location>
        <topology evidence="1">Multi-pass membrane protein</topology>
    </subcellularLocation>
</comment>
<sequence length="160" mass="18131">MLVIFCIFANWPIYLFLLLIISGISLLEISSLIMLAEKFTSKNTFAKKWIPFRLISGFYLFFIFFLMAADFYNLGSVFIIYILLICIFSDIGGYVIGKAIGGKKLTKISPNKTISGSVGSFCFSIVPLLLFYNFDQSEYSYSFNNFLLCLEISLVCQLGD</sequence>
<evidence type="ECO:0000256" key="12">
    <source>
        <dbReference type="SAM" id="Phobius"/>
    </source>
</evidence>
<protein>
    <recommendedName>
        <fullName evidence="14">Phosphatidate cytidylyltransferase</fullName>
    </recommendedName>
</protein>
<feature type="non-terminal residue" evidence="13">
    <location>
        <position position="160"/>
    </location>
</feature>
<gene>
    <name evidence="13" type="ORF">METZ01_LOCUS25872</name>
</gene>
<dbReference type="PANTHER" id="PTHR46382">
    <property type="entry name" value="PHOSPHATIDATE CYTIDYLYLTRANSFERASE"/>
    <property type="match status" value="1"/>
</dbReference>
<evidence type="ECO:0000256" key="1">
    <source>
        <dbReference type="ARBA" id="ARBA00004651"/>
    </source>
</evidence>
<keyword evidence="10" id="KW-0594">Phospholipid biosynthesis</keyword>
<name>A0A381Q273_9ZZZZ</name>
<evidence type="ECO:0000256" key="6">
    <source>
        <dbReference type="ARBA" id="ARBA00022695"/>
    </source>
</evidence>
<evidence type="ECO:0000256" key="4">
    <source>
        <dbReference type="ARBA" id="ARBA00022679"/>
    </source>
</evidence>
<evidence type="ECO:0000256" key="11">
    <source>
        <dbReference type="ARBA" id="ARBA00023264"/>
    </source>
</evidence>
<dbReference type="GO" id="GO:0004605">
    <property type="term" value="F:phosphatidate cytidylyltransferase activity"/>
    <property type="evidence" value="ECO:0007669"/>
    <property type="project" value="TreeGrafter"/>
</dbReference>
<organism evidence="13">
    <name type="scientific">marine metagenome</name>
    <dbReference type="NCBI Taxonomy" id="408172"/>
    <lineage>
        <taxon>unclassified sequences</taxon>
        <taxon>metagenomes</taxon>
        <taxon>ecological metagenomes</taxon>
    </lineage>
</organism>
<feature type="transmembrane region" description="Helical" evidence="12">
    <location>
        <begin position="12"/>
        <end position="33"/>
    </location>
</feature>